<gene>
    <name evidence="8" type="ORF">AND_005296</name>
</gene>
<dbReference type="VEuPathDB" id="VectorBase:ADAC005296"/>
<evidence type="ECO:0000256" key="4">
    <source>
        <dbReference type="ARBA" id="ARBA00023015"/>
    </source>
</evidence>
<keyword evidence="4" id="KW-0805">Transcription regulation</keyword>
<keyword evidence="10" id="KW-1185">Reference proteome</keyword>
<evidence type="ECO:0000256" key="2">
    <source>
        <dbReference type="ARBA" id="ARBA00007117"/>
    </source>
</evidence>
<dbReference type="GO" id="GO:0005634">
    <property type="term" value="C:nucleus"/>
    <property type="evidence" value="ECO:0007669"/>
    <property type="project" value="UniProtKB-SubCell"/>
</dbReference>
<evidence type="ECO:0000256" key="5">
    <source>
        <dbReference type="ARBA" id="ARBA00023163"/>
    </source>
</evidence>
<reference evidence="8 10" key="1">
    <citation type="journal article" date="2010" name="BMC Genomics">
        <title>Combination of measures distinguishes pre-miRNAs from other stem-loops in the genome of the newly sequenced Anopheles darlingi.</title>
        <authorList>
            <person name="Mendes N.D."/>
            <person name="Freitas A.T."/>
            <person name="Vasconcelos A.T."/>
            <person name="Sagot M.F."/>
        </authorList>
    </citation>
    <scope>NUCLEOTIDE SEQUENCE</scope>
</reference>
<dbReference type="Proteomes" id="UP000000673">
    <property type="component" value="Unassembled WGS sequence"/>
</dbReference>
<keyword evidence="6" id="KW-0539">Nucleus</keyword>
<comment type="subcellular location">
    <subcellularLocation>
        <location evidence="1">Nucleus</location>
    </subcellularLocation>
</comment>
<protein>
    <submittedName>
        <fullName evidence="8">MRG-binding protein</fullName>
    </submittedName>
</protein>
<dbReference type="HOGENOM" id="CLU_080546_2_0_1"/>
<dbReference type="PANTHER" id="PTHR13581:SF5">
    <property type="entry name" value="MRG_MORF4L-BINDING PROTEIN"/>
    <property type="match status" value="1"/>
</dbReference>
<keyword evidence="5" id="KW-0804">Transcription</keyword>
<dbReference type="GO" id="GO:0035267">
    <property type="term" value="C:NuA4 histone acetyltransferase complex"/>
    <property type="evidence" value="ECO:0007669"/>
    <property type="project" value="TreeGrafter"/>
</dbReference>
<feature type="compositionally biased region" description="Low complexity" evidence="7">
    <location>
        <begin position="195"/>
        <end position="208"/>
    </location>
</feature>
<dbReference type="AlphaFoldDB" id="W5JJQ6"/>
<evidence type="ECO:0000256" key="6">
    <source>
        <dbReference type="ARBA" id="ARBA00023242"/>
    </source>
</evidence>
<dbReference type="eggNOG" id="KOG4051">
    <property type="taxonomic scope" value="Eukaryota"/>
</dbReference>
<dbReference type="FunCoup" id="W5JJQ6">
    <property type="interactions" value="637"/>
</dbReference>
<dbReference type="EMBL" id="ADMH02001325">
    <property type="protein sequence ID" value="ETN63004.1"/>
    <property type="molecule type" value="Genomic_DNA"/>
</dbReference>
<dbReference type="VEuPathDB" id="VectorBase:ADAR2_004169"/>
<dbReference type="OrthoDB" id="5595141at2759"/>
<dbReference type="OMA" id="NREMPSD"/>
<feature type="region of interest" description="Disordered" evidence="7">
    <location>
        <begin position="103"/>
        <end position="222"/>
    </location>
</feature>
<proteinExistence type="inferred from homology"/>
<sequence>MTTLVREKQDSESCEWTAEEEVQLFLAMDGVKPVGVNRHFYMACITERLGKALQREVASEAIWNHLRSMYNLKALDEQEFVPFLNEECDFDLPEAEFSAAIGRRKQEDTERLTVSSVASEPETKKTESKSDTAMVKVAASKPTVQSKDGKEHEREEKEGKEREPGSSGKFKAKVFADSNGSDGGPKRSQKRTRGSLTNEPTSNTSSPASTPPNGPGTKRRRI</sequence>
<evidence type="ECO:0000256" key="1">
    <source>
        <dbReference type="ARBA" id="ARBA00004123"/>
    </source>
</evidence>
<reference evidence="8" key="2">
    <citation type="submission" date="2010-05" db="EMBL/GenBank/DDBJ databases">
        <authorList>
            <person name="Almeida L.G."/>
            <person name="Nicolas M.F."/>
            <person name="Souza R.C."/>
            <person name="Vasconcelos A.T.R."/>
        </authorList>
    </citation>
    <scope>NUCLEOTIDE SEQUENCE</scope>
</reference>
<dbReference type="InterPro" id="IPR012423">
    <property type="entry name" value="Eaf7/MRGBP"/>
</dbReference>
<dbReference type="EnsemblMetazoa" id="ADAC005296-RA">
    <property type="protein sequence ID" value="ADAC005296-PA"/>
    <property type="gene ID" value="ADAC005296"/>
</dbReference>
<comment type="similarity">
    <text evidence="2">Belongs to the EAF7 family.</text>
</comment>
<evidence type="ECO:0000256" key="3">
    <source>
        <dbReference type="ARBA" id="ARBA00022853"/>
    </source>
</evidence>
<feature type="compositionally biased region" description="Basic and acidic residues" evidence="7">
    <location>
        <begin position="147"/>
        <end position="164"/>
    </location>
</feature>
<reference evidence="8" key="3">
    <citation type="journal article" date="2013" name="Nucleic Acids Res.">
        <title>The genome of Anopheles darlingi, the main neotropical malaria vector.</title>
        <authorList>
            <person name="Marinotti O."/>
            <person name="Cerqueira G.C."/>
            <person name="de Almeida L.G."/>
            <person name="Ferro M.I."/>
            <person name="Loreto E.L."/>
            <person name="Zaha A."/>
            <person name="Teixeira S.M."/>
            <person name="Wespiser A.R."/>
            <person name="Almeida E Silva A."/>
            <person name="Schlindwein A.D."/>
            <person name="Pacheco A.C."/>
            <person name="Silva A.L."/>
            <person name="Graveley B.R."/>
            <person name="Walenz B.P."/>
            <person name="Lima Bde A."/>
            <person name="Ribeiro C.A."/>
            <person name="Nunes-Silva C.G."/>
            <person name="de Carvalho C.R."/>
            <person name="Soares C.M."/>
            <person name="de Menezes C.B."/>
            <person name="Matiolli C."/>
            <person name="Caffrey D."/>
            <person name="Araujo D.A."/>
            <person name="de Oliveira D.M."/>
            <person name="Golenbock D."/>
            <person name="Grisard E.C."/>
            <person name="Fantinatti-Garboggini F."/>
            <person name="de Carvalho F.M."/>
            <person name="Barcellos F.G."/>
            <person name="Prosdocimi F."/>
            <person name="May G."/>
            <person name="Azevedo Junior G.M."/>
            <person name="Guimaraes G.M."/>
            <person name="Goldman G.H."/>
            <person name="Padilha I.Q."/>
            <person name="Batista Jda S."/>
            <person name="Ferro J.A."/>
            <person name="Ribeiro J.M."/>
            <person name="Fietto J.L."/>
            <person name="Dabbas K.M."/>
            <person name="Cerdeira L."/>
            <person name="Agnez-Lima L.F."/>
            <person name="Brocchi M."/>
            <person name="de Carvalho M.O."/>
            <person name="Teixeira Mde M."/>
            <person name="Diniz Maia Mde M."/>
            <person name="Goldman M.H."/>
            <person name="Cruz Schneider M.P."/>
            <person name="Felipe M.S."/>
            <person name="Hungria M."/>
            <person name="Nicolas M.F."/>
            <person name="Pereira M."/>
            <person name="Montes M.A."/>
            <person name="Cantao M.E."/>
            <person name="Vincentz M."/>
            <person name="Rafael M.S."/>
            <person name="Silverman N."/>
            <person name="Stoco P.H."/>
            <person name="Souza R.C."/>
            <person name="Vicentini R."/>
            <person name="Gazzinelli R.T."/>
            <person name="Neves Rde O."/>
            <person name="Silva R."/>
            <person name="Astolfi-Filho S."/>
            <person name="Maciel T.E."/>
            <person name="Urmenyi T.P."/>
            <person name="Tadei W.P."/>
            <person name="Camargo E.P."/>
            <person name="de Vasconcelos A.T."/>
        </authorList>
    </citation>
    <scope>NUCLEOTIDE SEQUENCE</scope>
</reference>
<dbReference type="Pfam" id="PF07904">
    <property type="entry name" value="Eaf7"/>
    <property type="match status" value="1"/>
</dbReference>
<organism evidence="8">
    <name type="scientific">Anopheles darlingi</name>
    <name type="common">Mosquito</name>
    <dbReference type="NCBI Taxonomy" id="43151"/>
    <lineage>
        <taxon>Eukaryota</taxon>
        <taxon>Metazoa</taxon>
        <taxon>Ecdysozoa</taxon>
        <taxon>Arthropoda</taxon>
        <taxon>Hexapoda</taxon>
        <taxon>Insecta</taxon>
        <taxon>Pterygota</taxon>
        <taxon>Neoptera</taxon>
        <taxon>Endopterygota</taxon>
        <taxon>Diptera</taxon>
        <taxon>Nematocera</taxon>
        <taxon>Culicoidea</taxon>
        <taxon>Culicidae</taxon>
        <taxon>Anophelinae</taxon>
        <taxon>Anopheles</taxon>
    </lineage>
</organism>
<feature type="compositionally biased region" description="Basic and acidic residues" evidence="7">
    <location>
        <begin position="121"/>
        <end position="130"/>
    </location>
</feature>
<dbReference type="PANTHER" id="PTHR13581">
    <property type="entry name" value="MRG-BINDING PROTEIN"/>
    <property type="match status" value="1"/>
</dbReference>
<evidence type="ECO:0000313" key="9">
    <source>
        <dbReference type="EnsemblMetazoa" id="ADAC005296-PA"/>
    </source>
</evidence>
<evidence type="ECO:0000313" key="8">
    <source>
        <dbReference type="EMBL" id="ETN63004.1"/>
    </source>
</evidence>
<reference evidence="9" key="4">
    <citation type="submission" date="2015-06" db="UniProtKB">
        <authorList>
            <consortium name="EnsemblMetazoa"/>
        </authorList>
    </citation>
    <scope>IDENTIFICATION</scope>
</reference>
<evidence type="ECO:0000256" key="7">
    <source>
        <dbReference type="SAM" id="MobiDB-lite"/>
    </source>
</evidence>
<dbReference type="STRING" id="43151.W5JJQ6"/>
<name>W5JJQ6_ANODA</name>
<dbReference type="GO" id="GO:0006325">
    <property type="term" value="P:chromatin organization"/>
    <property type="evidence" value="ECO:0007669"/>
    <property type="project" value="UniProtKB-KW"/>
</dbReference>
<dbReference type="GO" id="GO:0006357">
    <property type="term" value="P:regulation of transcription by RNA polymerase II"/>
    <property type="evidence" value="ECO:0007669"/>
    <property type="project" value="TreeGrafter"/>
</dbReference>
<accession>W5JJQ6</accession>
<keyword evidence="3" id="KW-0156">Chromatin regulator</keyword>
<evidence type="ECO:0000313" key="10">
    <source>
        <dbReference type="Proteomes" id="UP000000673"/>
    </source>
</evidence>